<name>A0A368V933_MARNT</name>
<dbReference type="RefSeq" id="WP_113878834.1">
    <property type="nucleotide sequence ID" value="NZ_QNSA01000001.1"/>
</dbReference>
<dbReference type="EMBL" id="QNSA01000001">
    <property type="protein sequence ID" value="RBP76881.1"/>
    <property type="molecule type" value="Genomic_DNA"/>
</dbReference>
<gene>
    <name evidence="2" type="ORF">DET51_10163</name>
    <name evidence="1" type="ORF">DET64_10164</name>
</gene>
<dbReference type="EMBL" id="QPJB01000001">
    <property type="protein sequence ID" value="RCW37727.1"/>
    <property type="molecule type" value="Genomic_DNA"/>
</dbReference>
<evidence type="ECO:0000313" key="4">
    <source>
        <dbReference type="Proteomes" id="UP000253065"/>
    </source>
</evidence>
<sequence length="84" mass="9954">MVNANEWKSERERYDAAWAKYQNVAERIDAKFESLDSGTQDQTPAQEDLSELQEAWEELENARQRLGEYMNEFHERHMAQGKSM</sequence>
<protein>
    <submittedName>
        <fullName evidence="2">Uncharacterized protein</fullName>
    </submittedName>
</protein>
<evidence type="ECO:0000313" key="3">
    <source>
        <dbReference type="Proteomes" id="UP000252795"/>
    </source>
</evidence>
<comment type="caution">
    <text evidence="2">The sequence shown here is derived from an EMBL/GenBank/DDBJ whole genome shotgun (WGS) entry which is preliminary data.</text>
</comment>
<dbReference type="Proteomes" id="UP000252795">
    <property type="component" value="Unassembled WGS sequence"/>
</dbReference>
<proteinExistence type="predicted"/>
<accession>A0A368V933</accession>
<evidence type="ECO:0000313" key="2">
    <source>
        <dbReference type="EMBL" id="RCW37727.1"/>
    </source>
</evidence>
<keyword evidence="4" id="KW-1185">Reference proteome</keyword>
<dbReference type="AlphaFoldDB" id="A0A368V933"/>
<reference evidence="2 3" key="1">
    <citation type="submission" date="2018-07" db="EMBL/GenBank/DDBJ databases">
        <title>Freshwater and sediment microbial communities from various areas in North America, analyzing microbe dynamics in response to fracking.</title>
        <authorList>
            <person name="Lamendella R."/>
        </authorList>
    </citation>
    <scope>NUCLEOTIDE SEQUENCE [LARGE SCALE GENOMIC DNA]</scope>
    <source>
        <strain evidence="2 3">114E</strain>
        <strain evidence="1 4">114E_o</strain>
    </source>
</reference>
<dbReference type="Proteomes" id="UP000253065">
    <property type="component" value="Unassembled WGS sequence"/>
</dbReference>
<organism evidence="2 3">
    <name type="scientific">Marinobacter nauticus</name>
    <name type="common">Marinobacter hydrocarbonoclasticus</name>
    <name type="synonym">Marinobacter aquaeolei</name>
    <dbReference type="NCBI Taxonomy" id="2743"/>
    <lineage>
        <taxon>Bacteria</taxon>
        <taxon>Pseudomonadati</taxon>
        <taxon>Pseudomonadota</taxon>
        <taxon>Gammaproteobacteria</taxon>
        <taxon>Pseudomonadales</taxon>
        <taxon>Marinobacteraceae</taxon>
        <taxon>Marinobacter</taxon>
    </lineage>
</organism>
<evidence type="ECO:0000313" key="1">
    <source>
        <dbReference type="EMBL" id="RBP76881.1"/>
    </source>
</evidence>